<feature type="transmembrane region" description="Helical" evidence="1">
    <location>
        <begin position="65"/>
        <end position="87"/>
    </location>
</feature>
<dbReference type="OrthoDB" id="2686513at2759"/>
<protein>
    <recommendedName>
        <fullName evidence="2">DUF6533 domain-containing protein</fullName>
    </recommendedName>
</protein>
<gene>
    <name evidence="3" type="ORF">ARMGADRAFT_1062460</name>
</gene>
<dbReference type="OMA" id="AQCANTM"/>
<sequence>MLAWEILVHGYLQIISLSFLYWDHLITIGIAIPPLLCYTILIGAGDELRLLWNKPKTLASYLFFANRYLAFFGNITVTILGFTTLSATSCNNYALYRQVLLVASQIVVCALLTMRIYALYTCSIKVLMYMLGSGVILFAASCWSLTGQKSDRWEDSGCHIGLCRVTAIRVASAWEALFIYDSMLFAFTFYRAYTHRTEKIPLLYLVFRDGSIYYATMALATLSNILTFYLAGVALLLYCITQALTSSIKPYLRGGLSSCASSLSITLMSRLMLNLHQTTDIGILSDMSAATCEAEVTHELDTLALSDFEEYSYDNETDSEEFTV</sequence>
<feature type="transmembrane region" description="Helical" evidence="1">
    <location>
        <begin position="126"/>
        <end position="146"/>
    </location>
</feature>
<accession>A0A2H3DI82</accession>
<feature type="transmembrane region" description="Helical" evidence="1">
    <location>
        <begin position="212"/>
        <end position="239"/>
    </location>
</feature>
<dbReference type="Proteomes" id="UP000217790">
    <property type="component" value="Unassembled WGS sequence"/>
</dbReference>
<dbReference type="EMBL" id="KZ293653">
    <property type="protein sequence ID" value="PBK94931.1"/>
    <property type="molecule type" value="Genomic_DNA"/>
</dbReference>
<feature type="transmembrane region" description="Helical" evidence="1">
    <location>
        <begin position="167"/>
        <end position="192"/>
    </location>
</feature>
<evidence type="ECO:0000256" key="1">
    <source>
        <dbReference type="SAM" id="Phobius"/>
    </source>
</evidence>
<dbReference type="InterPro" id="IPR045340">
    <property type="entry name" value="DUF6533"/>
</dbReference>
<name>A0A2H3DI82_ARMGA</name>
<organism evidence="3 4">
    <name type="scientific">Armillaria gallica</name>
    <name type="common">Bulbous honey fungus</name>
    <name type="synonym">Armillaria bulbosa</name>
    <dbReference type="NCBI Taxonomy" id="47427"/>
    <lineage>
        <taxon>Eukaryota</taxon>
        <taxon>Fungi</taxon>
        <taxon>Dikarya</taxon>
        <taxon>Basidiomycota</taxon>
        <taxon>Agaricomycotina</taxon>
        <taxon>Agaricomycetes</taxon>
        <taxon>Agaricomycetidae</taxon>
        <taxon>Agaricales</taxon>
        <taxon>Marasmiineae</taxon>
        <taxon>Physalacriaceae</taxon>
        <taxon>Armillaria</taxon>
    </lineage>
</organism>
<keyword evidence="4" id="KW-1185">Reference proteome</keyword>
<keyword evidence="1" id="KW-1133">Transmembrane helix</keyword>
<evidence type="ECO:0000313" key="3">
    <source>
        <dbReference type="EMBL" id="PBK94931.1"/>
    </source>
</evidence>
<feature type="transmembrane region" description="Helical" evidence="1">
    <location>
        <begin position="21"/>
        <end position="45"/>
    </location>
</feature>
<proteinExistence type="predicted"/>
<reference evidence="4" key="1">
    <citation type="journal article" date="2017" name="Nat. Ecol. Evol.">
        <title>Genome expansion and lineage-specific genetic innovations in the forest pathogenic fungi Armillaria.</title>
        <authorList>
            <person name="Sipos G."/>
            <person name="Prasanna A.N."/>
            <person name="Walter M.C."/>
            <person name="O'Connor E."/>
            <person name="Balint B."/>
            <person name="Krizsan K."/>
            <person name="Kiss B."/>
            <person name="Hess J."/>
            <person name="Varga T."/>
            <person name="Slot J."/>
            <person name="Riley R."/>
            <person name="Boka B."/>
            <person name="Rigling D."/>
            <person name="Barry K."/>
            <person name="Lee J."/>
            <person name="Mihaltcheva S."/>
            <person name="LaButti K."/>
            <person name="Lipzen A."/>
            <person name="Waldron R."/>
            <person name="Moloney N.M."/>
            <person name="Sperisen C."/>
            <person name="Kredics L."/>
            <person name="Vagvoelgyi C."/>
            <person name="Patrignani A."/>
            <person name="Fitzpatrick D."/>
            <person name="Nagy I."/>
            <person name="Doyle S."/>
            <person name="Anderson J.B."/>
            <person name="Grigoriev I.V."/>
            <person name="Gueldener U."/>
            <person name="Muensterkoetter M."/>
            <person name="Nagy L.G."/>
        </authorList>
    </citation>
    <scope>NUCLEOTIDE SEQUENCE [LARGE SCALE GENOMIC DNA]</scope>
    <source>
        <strain evidence="4">Ar21-2</strain>
    </source>
</reference>
<feature type="domain" description="DUF6533" evidence="2">
    <location>
        <begin position="35"/>
        <end position="72"/>
    </location>
</feature>
<dbReference type="Pfam" id="PF20151">
    <property type="entry name" value="DUF6533"/>
    <property type="match status" value="1"/>
</dbReference>
<evidence type="ECO:0000259" key="2">
    <source>
        <dbReference type="Pfam" id="PF20151"/>
    </source>
</evidence>
<keyword evidence="1" id="KW-0472">Membrane</keyword>
<dbReference type="InParanoid" id="A0A2H3DI82"/>
<feature type="transmembrane region" description="Helical" evidence="1">
    <location>
        <begin position="99"/>
        <end position="120"/>
    </location>
</feature>
<evidence type="ECO:0000313" key="4">
    <source>
        <dbReference type="Proteomes" id="UP000217790"/>
    </source>
</evidence>
<dbReference type="AlphaFoldDB" id="A0A2H3DI82"/>
<keyword evidence="1" id="KW-0812">Transmembrane</keyword>